<evidence type="ECO:0000256" key="1">
    <source>
        <dbReference type="ARBA" id="ARBA00004141"/>
    </source>
</evidence>
<keyword evidence="5" id="KW-0029">Amino-acid transport</keyword>
<evidence type="ECO:0000256" key="8">
    <source>
        <dbReference type="SAM" id="Phobius"/>
    </source>
</evidence>
<feature type="transmembrane region" description="Helical" evidence="8">
    <location>
        <begin position="70"/>
        <end position="92"/>
    </location>
</feature>
<keyword evidence="4 8" id="KW-0812">Transmembrane</keyword>
<dbReference type="Pfam" id="PF01490">
    <property type="entry name" value="Aa_trans"/>
    <property type="match status" value="1"/>
</dbReference>
<dbReference type="AlphaFoldDB" id="A2FZQ2"/>
<gene>
    <name evidence="10" type="ORF">TVAG_257020</name>
</gene>
<dbReference type="EMBL" id="DS114183">
    <property type="protein sequence ID" value="EAX89622.1"/>
    <property type="molecule type" value="Genomic_DNA"/>
</dbReference>
<name>A2FZQ2_TRIV3</name>
<dbReference type="VEuPathDB" id="TrichDB:TVAG_257020"/>
<sequence>MNDDHANVPLLQEPNITAFDATDTTRTTPDKPPRYVGGFSTVMNMLNTLMGAGVLGIADSFRFTGFVPSFAMMLIIAILSYVATQMVVTLQLRKHTKSFEQLTEMTLGKIGSTIYSIAATFFCLSALVVFLIISGGTVQSWINYSNWKIEDGSWRYRFILLGYALVLPVALTVPKNMHFLSYFSTFSIVCLFTFVFVVIIKGIQMLPKQGIHETCIIAHINSGIFNALAIYSLTFALAAVVMPVIAPSEPRLNLRSVTVGVTFFLSFLCSSIPGVIGYLIFGTTVKPVLLESFPPNDVLTIIVRAAFFIVVNASYPVVSLTVGSSYARAIFGVNSALELNGWRRILILFILNVIPVLIAMFLPNIRPALAIGGAIGGCLSNFVFPSLIWIRASGRRVSHWTNILCIFLCIFGIVSLLISTYESVLDAIHQFSGK</sequence>
<feature type="transmembrane region" description="Helical" evidence="8">
    <location>
        <begin position="345"/>
        <end position="362"/>
    </location>
</feature>
<comment type="similarity">
    <text evidence="2">Belongs to the amino acid/polyamine transporter 2 family.</text>
</comment>
<dbReference type="GO" id="GO:0003333">
    <property type="term" value="P:amino acid transmembrane transport"/>
    <property type="evidence" value="ECO:0000318"/>
    <property type="project" value="GO_Central"/>
</dbReference>
<dbReference type="STRING" id="5722.A2FZQ2"/>
<reference evidence="10" key="1">
    <citation type="submission" date="2006-10" db="EMBL/GenBank/DDBJ databases">
        <authorList>
            <person name="Amadeo P."/>
            <person name="Zhao Q."/>
            <person name="Wortman J."/>
            <person name="Fraser-Liggett C."/>
            <person name="Carlton J."/>
        </authorList>
    </citation>
    <scope>NUCLEOTIDE SEQUENCE</scope>
    <source>
        <strain evidence="10">G3</strain>
    </source>
</reference>
<feature type="transmembrane region" description="Helical" evidence="8">
    <location>
        <begin position="402"/>
        <end position="421"/>
    </location>
</feature>
<dbReference type="GO" id="GO:0016020">
    <property type="term" value="C:membrane"/>
    <property type="evidence" value="ECO:0000318"/>
    <property type="project" value="GO_Central"/>
</dbReference>
<comment type="subcellular location">
    <subcellularLocation>
        <location evidence="1">Membrane</location>
        <topology evidence="1">Multi-pass membrane protein</topology>
    </subcellularLocation>
</comment>
<feature type="transmembrane region" description="Helical" evidence="8">
    <location>
        <begin position="113"/>
        <end position="134"/>
    </location>
</feature>
<evidence type="ECO:0000259" key="9">
    <source>
        <dbReference type="Pfam" id="PF01490"/>
    </source>
</evidence>
<dbReference type="InterPro" id="IPR013057">
    <property type="entry name" value="AA_transpt_TM"/>
</dbReference>
<feature type="domain" description="Amino acid transporter transmembrane" evidence="9">
    <location>
        <begin position="40"/>
        <end position="422"/>
    </location>
</feature>
<reference evidence="10" key="2">
    <citation type="journal article" date="2007" name="Science">
        <title>Draft genome sequence of the sexually transmitted pathogen Trichomonas vaginalis.</title>
        <authorList>
            <person name="Carlton J.M."/>
            <person name="Hirt R.P."/>
            <person name="Silva J.C."/>
            <person name="Delcher A.L."/>
            <person name="Schatz M."/>
            <person name="Zhao Q."/>
            <person name="Wortman J.R."/>
            <person name="Bidwell S.L."/>
            <person name="Alsmark U.C.M."/>
            <person name="Besteiro S."/>
            <person name="Sicheritz-Ponten T."/>
            <person name="Noel C.J."/>
            <person name="Dacks J.B."/>
            <person name="Foster P.G."/>
            <person name="Simillion C."/>
            <person name="Van de Peer Y."/>
            <person name="Miranda-Saavedra D."/>
            <person name="Barton G.J."/>
            <person name="Westrop G.D."/>
            <person name="Mueller S."/>
            <person name="Dessi D."/>
            <person name="Fiori P.L."/>
            <person name="Ren Q."/>
            <person name="Paulsen I."/>
            <person name="Zhang H."/>
            <person name="Bastida-Corcuera F.D."/>
            <person name="Simoes-Barbosa A."/>
            <person name="Brown M.T."/>
            <person name="Hayes R.D."/>
            <person name="Mukherjee M."/>
            <person name="Okumura C.Y."/>
            <person name="Schneider R."/>
            <person name="Smith A.J."/>
            <person name="Vanacova S."/>
            <person name="Villalvazo M."/>
            <person name="Haas B.J."/>
            <person name="Pertea M."/>
            <person name="Feldblyum T.V."/>
            <person name="Utterback T.R."/>
            <person name="Shu C.L."/>
            <person name="Osoegawa K."/>
            <person name="de Jong P.J."/>
            <person name="Hrdy I."/>
            <person name="Horvathova L."/>
            <person name="Zubacova Z."/>
            <person name="Dolezal P."/>
            <person name="Malik S.B."/>
            <person name="Logsdon J.M. Jr."/>
            <person name="Henze K."/>
            <person name="Gupta A."/>
            <person name="Wang C.C."/>
            <person name="Dunne R.L."/>
            <person name="Upcroft J.A."/>
            <person name="Upcroft P."/>
            <person name="White O."/>
            <person name="Salzberg S.L."/>
            <person name="Tang P."/>
            <person name="Chiu C.-H."/>
            <person name="Lee Y.-S."/>
            <person name="Embley T.M."/>
            <person name="Coombs G.H."/>
            <person name="Mottram J.C."/>
            <person name="Tachezy J."/>
            <person name="Fraser-Liggett C.M."/>
            <person name="Johnson P.J."/>
        </authorList>
    </citation>
    <scope>NUCLEOTIDE SEQUENCE [LARGE SCALE GENOMIC DNA]</scope>
    <source>
        <strain evidence="10">G3</strain>
    </source>
</reference>
<dbReference type="VEuPathDB" id="TrichDB:TVAGG3_0555420"/>
<feature type="transmembrane region" description="Helical" evidence="8">
    <location>
        <begin position="368"/>
        <end position="390"/>
    </location>
</feature>
<feature type="transmembrane region" description="Helical" evidence="8">
    <location>
        <begin position="301"/>
        <end position="324"/>
    </location>
</feature>
<dbReference type="InParanoid" id="A2FZQ2"/>
<evidence type="ECO:0000256" key="5">
    <source>
        <dbReference type="ARBA" id="ARBA00022970"/>
    </source>
</evidence>
<dbReference type="OMA" id="INICAAM"/>
<dbReference type="KEGG" id="tva:4747293"/>
<dbReference type="FunCoup" id="A2FZQ2">
    <property type="interactions" value="73"/>
</dbReference>
<evidence type="ECO:0000256" key="2">
    <source>
        <dbReference type="ARBA" id="ARBA00008066"/>
    </source>
</evidence>
<dbReference type="PANTHER" id="PTHR22950">
    <property type="entry name" value="AMINO ACID TRANSPORTER"/>
    <property type="match status" value="1"/>
</dbReference>
<dbReference type="PANTHER" id="PTHR22950:SF458">
    <property type="entry name" value="SODIUM-COUPLED NEUTRAL AMINO ACID TRANSPORTER 11-RELATED"/>
    <property type="match status" value="1"/>
</dbReference>
<evidence type="ECO:0000313" key="10">
    <source>
        <dbReference type="EMBL" id="EAX89622.1"/>
    </source>
</evidence>
<keyword evidence="7 8" id="KW-0472">Membrane</keyword>
<dbReference type="eggNOG" id="KOG1305">
    <property type="taxonomic scope" value="Eukaryota"/>
</dbReference>
<evidence type="ECO:0000256" key="3">
    <source>
        <dbReference type="ARBA" id="ARBA00022448"/>
    </source>
</evidence>
<evidence type="ECO:0000256" key="4">
    <source>
        <dbReference type="ARBA" id="ARBA00022692"/>
    </source>
</evidence>
<dbReference type="GO" id="GO:0015179">
    <property type="term" value="F:L-amino acid transmembrane transporter activity"/>
    <property type="evidence" value="ECO:0000318"/>
    <property type="project" value="GO_Central"/>
</dbReference>
<evidence type="ECO:0000313" key="11">
    <source>
        <dbReference type="Proteomes" id="UP000001542"/>
    </source>
</evidence>
<keyword evidence="11" id="KW-1185">Reference proteome</keyword>
<dbReference type="SMR" id="A2FZQ2"/>
<feature type="transmembrane region" description="Helical" evidence="8">
    <location>
        <begin position="223"/>
        <end position="245"/>
    </location>
</feature>
<dbReference type="RefSeq" id="XP_001302552.1">
    <property type="nucleotide sequence ID" value="XM_001302551.1"/>
</dbReference>
<proteinExistence type="inferred from homology"/>
<dbReference type="Proteomes" id="UP000001542">
    <property type="component" value="Unassembled WGS sequence"/>
</dbReference>
<evidence type="ECO:0000256" key="6">
    <source>
        <dbReference type="ARBA" id="ARBA00022989"/>
    </source>
</evidence>
<keyword evidence="3" id="KW-0813">Transport</keyword>
<feature type="transmembrane region" description="Helical" evidence="8">
    <location>
        <begin position="180"/>
        <end position="203"/>
    </location>
</feature>
<protein>
    <submittedName>
        <fullName evidence="10">Transmembrane amino acid transporter protein</fullName>
    </submittedName>
</protein>
<dbReference type="OrthoDB" id="28208at2759"/>
<feature type="transmembrane region" description="Helical" evidence="8">
    <location>
        <begin position="257"/>
        <end position="281"/>
    </location>
</feature>
<evidence type="ECO:0000256" key="7">
    <source>
        <dbReference type="ARBA" id="ARBA00023136"/>
    </source>
</evidence>
<accession>A2FZQ2</accession>
<keyword evidence="6 8" id="KW-1133">Transmembrane helix</keyword>
<feature type="transmembrane region" description="Helical" evidence="8">
    <location>
        <begin position="154"/>
        <end position="173"/>
    </location>
</feature>
<organism evidence="10 11">
    <name type="scientific">Trichomonas vaginalis (strain ATCC PRA-98 / G3)</name>
    <dbReference type="NCBI Taxonomy" id="412133"/>
    <lineage>
        <taxon>Eukaryota</taxon>
        <taxon>Metamonada</taxon>
        <taxon>Parabasalia</taxon>
        <taxon>Trichomonadida</taxon>
        <taxon>Trichomonadidae</taxon>
        <taxon>Trichomonas</taxon>
    </lineage>
</organism>
<feature type="transmembrane region" description="Helical" evidence="8">
    <location>
        <begin position="35"/>
        <end position="58"/>
    </location>
</feature>